<evidence type="ECO:0000313" key="2">
    <source>
        <dbReference type="Proteomes" id="UP000225740"/>
    </source>
</evidence>
<reference evidence="1 2" key="1">
    <citation type="submission" date="2017-06" db="EMBL/GenBank/DDBJ databases">
        <title>Description of Rhodopirellula bahusiensis sp. nov.</title>
        <authorList>
            <person name="Kizina J."/>
            <person name="Harder J."/>
        </authorList>
    </citation>
    <scope>NUCLEOTIDE SEQUENCE [LARGE SCALE GENOMIC DNA]</scope>
    <source>
        <strain evidence="1 2">SWK21</strain>
    </source>
</reference>
<protein>
    <submittedName>
        <fullName evidence="1">Uncharacterized protein</fullName>
    </submittedName>
</protein>
<dbReference type="RefSeq" id="WP_099261529.1">
    <property type="nucleotide sequence ID" value="NZ_NIZW01000011.1"/>
</dbReference>
<dbReference type="GeneID" id="90609445"/>
<gene>
    <name evidence="1" type="ORF">CEE69_15310</name>
</gene>
<proteinExistence type="predicted"/>
<sequence length="271" mass="30941">MSLFDGCPEIVDRHLRITDEWAGIKPRYMSPTSLLQMEEENLPDGRELACDLFGQMMRNWGAAGCPSTSSRQNWRFTKNVKFDDKERGPEVPLERTISRMTGEDWANQIPVDSGLLGKSGKTLDLAGLDGNVLDLVELKVDSNTPLSAAIQVLIYGLTNVFFQVNRDRLLPKGLESKSLDPKQLQLHVLAPVSFYFRFEKKSSWLQAFEKAMCEGVIEFSNQFQCADYPRVVHFGFLGFPTDFSWDQSRHNDETYRSAVKNAFDQRSQYYS</sequence>
<accession>A0A2G1W5S1</accession>
<comment type="caution">
    <text evidence="1">The sequence shown here is derived from an EMBL/GenBank/DDBJ whole genome shotgun (WGS) entry which is preliminary data.</text>
</comment>
<organism evidence="1 2">
    <name type="scientific">Rhodopirellula bahusiensis</name>
    <dbReference type="NCBI Taxonomy" id="2014065"/>
    <lineage>
        <taxon>Bacteria</taxon>
        <taxon>Pseudomonadati</taxon>
        <taxon>Planctomycetota</taxon>
        <taxon>Planctomycetia</taxon>
        <taxon>Pirellulales</taxon>
        <taxon>Pirellulaceae</taxon>
        <taxon>Rhodopirellula</taxon>
    </lineage>
</organism>
<dbReference type="Proteomes" id="UP000225740">
    <property type="component" value="Unassembled WGS sequence"/>
</dbReference>
<dbReference type="OrthoDB" id="7605205at2"/>
<dbReference type="EMBL" id="NIZW01000011">
    <property type="protein sequence ID" value="PHQ34384.1"/>
    <property type="molecule type" value="Genomic_DNA"/>
</dbReference>
<keyword evidence="2" id="KW-1185">Reference proteome</keyword>
<evidence type="ECO:0000313" key="1">
    <source>
        <dbReference type="EMBL" id="PHQ34384.1"/>
    </source>
</evidence>
<name>A0A2G1W5S1_9BACT</name>
<dbReference type="AlphaFoldDB" id="A0A2G1W5S1"/>